<proteinExistence type="predicted"/>
<dbReference type="Proteomes" id="UP001476798">
    <property type="component" value="Unassembled WGS sequence"/>
</dbReference>
<protein>
    <submittedName>
        <fullName evidence="1">Uncharacterized protein</fullName>
    </submittedName>
</protein>
<gene>
    <name evidence="1" type="ORF">GOODEAATRI_012993</name>
</gene>
<evidence type="ECO:0000313" key="1">
    <source>
        <dbReference type="EMBL" id="MEQ2188240.1"/>
    </source>
</evidence>
<comment type="caution">
    <text evidence="1">The sequence shown here is derived from an EMBL/GenBank/DDBJ whole genome shotgun (WGS) entry which is preliminary data.</text>
</comment>
<name>A0ABV0PXM4_9TELE</name>
<organism evidence="1 2">
    <name type="scientific">Goodea atripinnis</name>
    <dbReference type="NCBI Taxonomy" id="208336"/>
    <lineage>
        <taxon>Eukaryota</taxon>
        <taxon>Metazoa</taxon>
        <taxon>Chordata</taxon>
        <taxon>Craniata</taxon>
        <taxon>Vertebrata</taxon>
        <taxon>Euteleostomi</taxon>
        <taxon>Actinopterygii</taxon>
        <taxon>Neopterygii</taxon>
        <taxon>Teleostei</taxon>
        <taxon>Neoteleostei</taxon>
        <taxon>Acanthomorphata</taxon>
        <taxon>Ovalentaria</taxon>
        <taxon>Atherinomorphae</taxon>
        <taxon>Cyprinodontiformes</taxon>
        <taxon>Goodeidae</taxon>
        <taxon>Goodea</taxon>
    </lineage>
</organism>
<sequence>MHNTERLLYVVLYKDSQKLERLAPCPKLPASCKLQVPFGCRRITPPISPGTEPTTNGRLVVAMEARLGRDPLSLTATLS</sequence>
<evidence type="ECO:0000313" key="2">
    <source>
        <dbReference type="Proteomes" id="UP001476798"/>
    </source>
</evidence>
<reference evidence="1 2" key="1">
    <citation type="submission" date="2021-06" db="EMBL/GenBank/DDBJ databases">
        <authorList>
            <person name="Palmer J.M."/>
        </authorList>
    </citation>
    <scope>NUCLEOTIDE SEQUENCE [LARGE SCALE GENOMIC DNA]</scope>
    <source>
        <strain evidence="1 2">GA_2019</strain>
        <tissue evidence="1">Muscle</tissue>
    </source>
</reference>
<dbReference type="EMBL" id="JAHRIO010090814">
    <property type="protein sequence ID" value="MEQ2188240.1"/>
    <property type="molecule type" value="Genomic_DNA"/>
</dbReference>
<keyword evidence="2" id="KW-1185">Reference proteome</keyword>
<accession>A0ABV0PXM4</accession>